<protein>
    <submittedName>
        <fullName evidence="2">Uncharacterized protein</fullName>
    </submittedName>
</protein>
<keyword evidence="1" id="KW-0472">Membrane</keyword>
<keyword evidence="1" id="KW-1133">Transmembrane helix</keyword>
<dbReference type="AlphaFoldDB" id="A0A037ZJH9"/>
<feature type="transmembrane region" description="Helical" evidence="1">
    <location>
        <begin position="28"/>
        <end position="51"/>
    </location>
</feature>
<evidence type="ECO:0000313" key="2">
    <source>
        <dbReference type="EMBL" id="KAJ55779.1"/>
    </source>
</evidence>
<dbReference type="EMBL" id="JFKE01000003">
    <property type="protein sequence ID" value="KAJ55779.1"/>
    <property type="molecule type" value="Genomic_DNA"/>
</dbReference>
<dbReference type="OrthoDB" id="7860243at2"/>
<dbReference type="Proteomes" id="UP000026249">
    <property type="component" value="Unassembled WGS sequence"/>
</dbReference>
<proteinExistence type="predicted"/>
<keyword evidence="3" id="KW-1185">Reference proteome</keyword>
<comment type="caution">
    <text evidence="2">The sequence shown here is derived from an EMBL/GenBank/DDBJ whole genome shotgun (WGS) entry which is preliminary data.</text>
</comment>
<evidence type="ECO:0000256" key="1">
    <source>
        <dbReference type="SAM" id="Phobius"/>
    </source>
</evidence>
<name>A0A037ZJH9_9RHOB</name>
<evidence type="ECO:0000313" key="3">
    <source>
        <dbReference type="Proteomes" id="UP000026249"/>
    </source>
</evidence>
<sequence>MNKASKRWNMLRHSVLERTRREVIEPFGLLYLIFLGTSVFYLIGLGQLSLAQQSAEYSVFAAILIFAIAAAGLALPFLTGAVLTLRAADRKLERLQRG</sequence>
<feature type="transmembrane region" description="Helical" evidence="1">
    <location>
        <begin position="57"/>
        <end position="85"/>
    </location>
</feature>
<accession>A0A037ZJH9</accession>
<organism evidence="2 3">
    <name type="scientific">Actibacterium mucosum KCTC 23349</name>
    <dbReference type="NCBI Taxonomy" id="1454373"/>
    <lineage>
        <taxon>Bacteria</taxon>
        <taxon>Pseudomonadati</taxon>
        <taxon>Pseudomonadota</taxon>
        <taxon>Alphaproteobacteria</taxon>
        <taxon>Rhodobacterales</taxon>
        <taxon>Roseobacteraceae</taxon>
        <taxon>Actibacterium</taxon>
    </lineage>
</organism>
<dbReference type="RefSeq" id="WP_035257710.1">
    <property type="nucleotide sequence ID" value="NZ_JFKE01000003.1"/>
</dbReference>
<keyword evidence="1" id="KW-0812">Transmembrane</keyword>
<reference evidence="2 3" key="1">
    <citation type="submission" date="2014-03" db="EMBL/GenBank/DDBJ databases">
        <title>Draft Genome Sequence of Actibacterium mucosum KCTC 23349, a Marine Alphaproteobacterium with Complex Ionic Requirements Isolated from Mediterranean Seawater at Malvarrosa Beach, Valencia, Spain.</title>
        <authorList>
            <person name="Arahal D.R."/>
            <person name="Shao Z."/>
            <person name="Lai Q."/>
            <person name="Pujalte M.J."/>
        </authorList>
    </citation>
    <scope>NUCLEOTIDE SEQUENCE [LARGE SCALE GENOMIC DNA]</scope>
    <source>
        <strain evidence="2 3">KCTC 23349</strain>
    </source>
</reference>
<gene>
    <name evidence="2" type="ORF">ACMU_08350</name>
</gene>
<dbReference type="STRING" id="1454373.ACMU_08350"/>